<evidence type="ECO:0000259" key="6">
    <source>
        <dbReference type="SMART" id="SM00306"/>
    </source>
</evidence>
<evidence type="ECO:0000259" key="5">
    <source>
        <dbReference type="SMART" id="SM00305"/>
    </source>
</evidence>
<keyword evidence="7" id="KW-1185">Reference proteome</keyword>
<evidence type="ECO:0000256" key="2">
    <source>
        <dbReference type="ARBA" id="ARBA00022473"/>
    </source>
</evidence>
<evidence type="ECO:0000256" key="1">
    <source>
        <dbReference type="ARBA" id="ARBA00004239"/>
    </source>
</evidence>
<dbReference type="SUPFAM" id="SSF51294">
    <property type="entry name" value="Hedgehog/intein (Hint) domain"/>
    <property type="match status" value="1"/>
</dbReference>
<dbReference type="GO" id="GO:0007267">
    <property type="term" value="P:cell-cell signaling"/>
    <property type="evidence" value="ECO:0007669"/>
    <property type="project" value="InterPro"/>
</dbReference>
<dbReference type="InterPro" id="IPR001657">
    <property type="entry name" value="Hedgehog"/>
</dbReference>
<dbReference type="InterPro" id="IPR052140">
    <property type="entry name" value="Dev_Signal_Hedgehog-like"/>
</dbReference>
<dbReference type="AlphaFoldDB" id="A0A1I8AUT3"/>
<dbReference type="GO" id="GO:0016539">
    <property type="term" value="P:intein-mediated protein splicing"/>
    <property type="evidence" value="ECO:0007669"/>
    <property type="project" value="InterPro"/>
</dbReference>
<dbReference type="WBParaSite" id="L893_g9720.t1">
    <property type="protein sequence ID" value="L893_g9720.t1"/>
    <property type="gene ID" value="L893_g9720"/>
</dbReference>
<dbReference type="Pfam" id="PF01079">
    <property type="entry name" value="Hint"/>
    <property type="match status" value="1"/>
</dbReference>
<name>A0A1I8AUT3_9BILA</name>
<feature type="domain" description="Hint" evidence="6">
    <location>
        <begin position="256"/>
        <end position="359"/>
    </location>
</feature>
<comment type="subcellular location">
    <subcellularLocation>
        <location evidence="1">Secreted</location>
        <location evidence="1">Extracellular space</location>
    </subcellularLocation>
</comment>
<dbReference type="PRINTS" id="PR00632">
    <property type="entry name" value="SONICHHOG"/>
</dbReference>
<evidence type="ECO:0000256" key="3">
    <source>
        <dbReference type="ARBA" id="ARBA00022729"/>
    </source>
</evidence>
<dbReference type="PROSITE" id="PS50817">
    <property type="entry name" value="INTEIN_N_TER"/>
    <property type="match status" value="1"/>
</dbReference>
<dbReference type="Gene3D" id="2.170.16.10">
    <property type="entry name" value="Hedgehog/Intein (Hint) domain"/>
    <property type="match status" value="1"/>
</dbReference>
<keyword evidence="3 4" id="KW-0732">Signal</keyword>
<protein>
    <submittedName>
        <fullName evidence="8">HintN domain-containing protein</fullName>
    </submittedName>
</protein>
<keyword evidence="2" id="KW-0217">Developmental protein</keyword>
<evidence type="ECO:0000313" key="7">
    <source>
        <dbReference type="Proteomes" id="UP000095287"/>
    </source>
</evidence>
<dbReference type="PANTHER" id="PTHR46706:SF12">
    <property type="entry name" value="PROTEIN QUA-1-RELATED"/>
    <property type="match status" value="1"/>
</dbReference>
<evidence type="ECO:0000313" key="8">
    <source>
        <dbReference type="WBParaSite" id="L893_g9720.t1"/>
    </source>
</evidence>
<dbReference type="SMART" id="SM00306">
    <property type="entry name" value="HintN"/>
    <property type="match status" value="1"/>
</dbReference>
<evidence type="ECO:0000256" key="4">
    <source>
        <dbReference type="SAM" id="SignalP"/>
    </source>
</evidence>
<dbReference type="GO" id="GO:0048731">
    <property type="term" value="P:system development"/>
    <property type="evidence" value="ECO:0007669"/>
    <property type="project" value="UniProtKB-ARBA"/>
</dbReference>
<feature type="signal peptide" evidence="4">
    <location>
        <begin position="1"/>
        <end position="19"/>
    </location>
</feature>
<feature type="domain" description="Hint" evidence="5">
    <location>
        <begin position="361"/>
        <end position="405"/>
    </location>
</feature>
<dbReference type="PROSITE" id="PS51257">
    <property type="entry name" value="PROKAR_LIPOPROTEIN"/>
    <property type="match status" value="1"/>
</dbReference>
<dbReference type="InterPro" id="IPR003587">
    <property type="entry name" value="Hint_dom_N"/>
</dbReference>
<reference evidence="8" key="1">
    <citation type="submission" date="2016-11" db="UniProtKB">
        <authorList>
            <consortium name="WormBaseParasite"/>
        </authorList>
    </citation>
    <scope>IDENTIFICATION</scope>
</reference>
<dbReference type="GO" id="GO:0005576">
    <property type="term" value="C:extracellular region"/>
    <property type="evidence" value="ECO:0007669"/>
    <property type="project" value="UniProtKB-SubCell"/>
</dbReference>
<feature type="chain" id="PRO_5009315117" evidence="4">
    <location>
        <begin position="20"/>
        <end position="460"/>
    </location>
</feature>
<organism evidence="7 8">
    <name type="scientific">Steinernema glaseri</name>
    <dbReference type="NCBI Taxonomy" id="37863"/>
    <lineage>
        <taxon>Eukaryota</taxon>
        <taxon>Metazoa</taxon>
        <taxon>Ecdysozoa</taxon>
        <taxon>Nematoda</taxon>
        <taxon>Chromadorea</taxon>
        <taxon>Rhabditida</taxon>
        <taxon>Tylenchina</taxon>
        <taxon>Panagrolaimomorpha</taxon>
        <taxon>Strongyloidoidea</taxon>
        <taxon>Steinernematidae</taxon>
        <taxon>Steinernema</taxon>
    </lineage>
</organism>
<dbReference type="InterPro" id="IPR001767">
    <property type="entry name" value="Hedgehog_Hint"/>
</dbReference>
<dbReference type="SMART" id="SM00305">
    <property type="entry name" value="HintC"/>
    <property type="match status" value="1"/>
</dbReference>
<dbReference type="InterPro" id="IPR036844">
    <property type="entry name" value="Hint_dom_sf"/>
</dbReference>
<accession>A0A1I8AUT3</accession>
<dbReference type="GO" id="GO:0016540">
    <property type="term" value="P:protein autoprocessing"/>
    <property type="evidence" value="ECO:0007669"/>
    <property type="project" value="InterPro"/>
</dbReference>
<dbReference type="CDD" id="cd00081">
    <property type="entry name" value="Hint"/>
    <property type="match status" value="1"/>
</dbReference>
<sequence length="460" mass="49959">MTRLLAVITVAALVGQTLAASCGGSGIPFRLEVLPQGQPVLGCASPSCFGAESGGKAILHDSQFSAGPNGEDGFFREGDLTRSRSRYADAPSQQAQCPSSFSSTSCPASNSWVGGIQEQSDGSLGVQCCKYEGMRFATEVGRPIVHAGEVYSGGEVIRDGRQTGFDLISNVRKVTGQDGSVAYELTVHRMNCLPDPVEEENDVGIESQSDINRILDKVVDVQEQGDGGNDQVVQVGEAVVPVQSAGYYYPVSGGVPACFSKDTIVQTTEGIKSMDEVEIGDMVLSMEGEMPRYSRVESFIHRLPDVETSFIKLETHQDDVLKLTPQHFIYRTECENPLFNVQMIHAEKLQVGDCLYKRSNSSDLDKVVVTDISVVTEIGAFSPMTANGDIIVNDLVASCHNVIRSSSLSHTLIHYMSKVESAVRHFFQLTDKSNGHIDLPFGFEYLFRALDQFVPAVMMK</sequence>
<proteinExistence type="predicted"/>
<dbReference type="InterPro" id="IPR003586">
    <property type="entry name" value="Hint_dom_C"/>
</dbReference>
<dbReference type="PANTHER" id="PTHR46706">
    <property type="entry name" value="PROTEIN QUA-1-RELATED"/>
    <property type="match status" value="1"/>
</dbReference>
<dbReference type="Proteomes" id="UP000095287">
    <property type="component" value="Unplaced"/>
</dbReference>
<dbReference type="InterPro" id="IPR006141">
    <property type="entry name" value="Intein_N"/>
</dbReference>